<evidence type="ECO:0000256" key="1">
    <source>
        <dbReference type="ARBA" id="ARBA00001927"/>
    </source>
</evidence>
<keyword evidence="6 8" id="KW-0411">Iron-sulfur</keyword>
<evidence type="ECO:0000256" key="3">
    <source>
        <dbReference type="ARBA" id="ARBA00022723"/>
    </source>
</evidence>
<evidence type="ECO:0000256" key="7">
    <source>
        <dbReference type="ARBA" id="ARBA00023291"/>
    </source>
</evidence>
<keyword evidence="7" id="KW-0003">3Fe-4S</keyword>
<evidence type="ECO:0000256" key="8">
    <source>
        <dbReference type="RuleBase" id="RU368020"/>
    </source>
</evidence>
<sequence>MIPKVDPGLCIGCGNCELLCPRVFTVHNDGISYVIKDSDCEEEGCCEEAAEECPASAIKLIEERAS</sequence>
<dbReference type="PROSITE" id="PS00198">
    <property type="entry name" value="4FE4S_FER_1"/>
    <property type="match status" value="1"/>
</dbReference>
<dbReference type="PANTHER" id="PTHR36923:SF3">
    <property type="entry name" value="FERREDOXIN"/>
    <property type="match status" value="1"/>
</dbReference>
<evidence type="ECO:0000256" key="6">
    <source>
        <dbReference type="ARBA" id="ARBA00023014"/>
    </source>
</evidence>
<protein>
    <recommendedName>
        <fullName evidence="8">Ferredoxin</fullName>
    </recommendedName>
</protein>
<keyword evidence="4 8" id="KW-0249">Electron transport</keyword>
<dbReference type="EMBL" id="MELI01000044">
    <property type="protein sequence ID" value="OFW34458.1"/>
    <property type="molecule type" value="Genomic_DNA"/>
</dbReference>
<evidence type="ECO:0000259" key="9">
    <source>
        <dbReference type="PROSITE" id="PS51379"/>
    </source>
</evidence>
<comment type="cofactor">
    <cofactor evidence="1">
        <name>[3Fe-4S] cluster</name>
        <dbReference type="ChEBI" id="CHEBI:21137"/>
    </cofactor>
</comment>
<dbReference type="GO" id="GO:0005506">
    <property type="term" value="F:iron ion binding"/>
    <property type="evidence" value="ECO:0007669"/>
    <property type="project" value="UniProtKB-UniRule"/>
</dbReference>
<dbReference type="GO" id="GO:0051538">
    <property type="term" value="F:3 iron, 4 sulfur cluster binding"/>
    <property type="evidence" value="ECO:0007669"/>
    <property type="project" value="UniProtKB-KW"/>
</dbReference>
<dbReference type="GO" id="GO:0009055">
    <property type="term" value="F:electron transfer activity"/>
    <property type="evidence" value="ECO:0007669"/>
    <property type="project" value="UniProtKB-UniRule"/>
</dbReference>
<dbReference type="PANTHER" id="PTHR36923">
    <property type="entry name" value="FERREDOXIN"/>
    <property type="match status" value="1"/>
</dbReference>
<name>A0A1F2UNA2_9ACTN</name>
<evidence type="ECO:0000313" key="11">
    <source>
        <dbReference type="Proteomes" id="UP000178086"/>
    </source>
</evidence>
<dbReference type="PROSITE" id="PS51379">
    <property type="entry name" value="4FE4S_FER_2"/>
    <property type="match status" value="1"/>
</dbReference>
<organism evidence="10 11">
    <name type="scientific">Candidatus Aquicultor primus</name>
    <dbReference type="NCBI Taxonomy" id="1797195"/>
    <lineage>
        <taxon>Bacteria</taxon>
        <taxon>Bacillati</taxon>
        <taxon>Actinomycetota</taxon>
        <taxon>Candidatus Aquicultoria</taxon>
        <taxon>Candidatus Aquicultorales</taxon>
        <taxon>Candidatus Aquicultoraceae</taxon>
        <taxon>Candidatus Aquicultor</taxon>
    </lineage>
</organism>
<reference evidence="10 11" key="1">
    <citation type="journal article" date="2016" name="Nat. Commun.">
        <title>Thousands of microbial genomes shed light on interconnected biogeochemical processes in an aquifer system.</title>
        <authorList>
            <person name="Anantharaman K."/>
            <person name="Brown C.T."/>
            <person name="Hug L.A."/>
            <person name="Sharon I."/>
            <person name="Castelle C.J."/>
            <person name="Probst A.J."/>
            <person name="Thomas B.C."/>
            <person name="Singh A."/>
            <person name="Wilkins M.J."/>
            <person name="Karaoz U."/>
            <person name="Brodie E.L."/>
            <person name="Williams K.H."/>
            <person name="Hubbard S.S."/>
            <person name="Banfield J.F."/>
        </authorList>
    </citation>
    <scope>NUCLEOTIDE SEQUENCE [LARGE SCALE GENOMIC DNA]</scope>
</reference>
<comment type="function">
    <text evidence="8">Ferredoxins are iron-sulfur proteins that transfer electrons in a wide variety of metabolic reactions.</text>
</comment>
<dbReference type="Gene3D" id="3.30.70.20">
    <property type="match status" value="1"/>
</dbReference>
<dbReference type="Pfam" id="PF13370">
    <property type="entry name" value="Fer4_13"/>
    <property type="match status" value="1"/>
</dbReference>
<dbReference type="Proteomes" id="UP000178086">
    <property type="component" value="Unassembled WGS sequence"/>
</dbReference>
<evidence type="ECO:0000256" key="4">
    <source>
        <dbReference type="ARBA" id="ARBA00022982"/>
    </source>
</evidence>
<accession>A0A1F2UNA2</accession>
<dbReference type="InterPro" id="IPR017896">
    <property type="entry name" value="4Fe4S_Fe-S-bd"/>
</dbReference>
<dbReference type="AlphaFoldDB" id="A0A1F2UNA2"/>
<proteinExistence type="predicted"/>
<dbReference type="SUPFAM" id="SSF54862">
    <property type="entry name" value="4Fe-4S ferredoxins"/>
    <property type="match status" value="1"/>
</dbReference>
<evidence type="ECO:0000256" key="2">
    <source>
        <dbReference type="ARBA" id="ARBA00022448"/>
    </source>
</evidence>
<evidence type="ECO:0000256" key="5">
    <source>
        <dbReference type="ARBA" id="ARBA00023004"/>
    </source>
</evidence>
<dbReference type="InterPro" id="IPR051269">
    <property type="entry name" value="Fe-S_cluster_ET"/>
</dbReference>
<dbReference type="InterPro" id="IPR017900">
    <property type="entry name" value="4Fe4S_Fe_S_CS"/>
</dbReference>
<comment type="caution">
    <text evidence="10">The sequence shown here is derived from an EMBL/GenBank/DDBJ whole genome shotgun (WGS) entry which is preliminary data.</text>
</comment>
<keyword evidence="5 8" id="KW-0408">Iron</keyword>
<feature type="domain" description="4Fe-4S ferredoxin-type" evidence="9">
    <location>
        <begin position="1"/>
        <end position="29"/>
    </location>
</feature>
<dbReference type="InterPro" id="IPR001080">
    <property type="entry name" value="3Fe4S_ferredoxin"/>
</dbReference>
<evidence type="ECO:0000313" key="10">
    <source>
        <dbReference type="EMBL" id="OFW34458.1"/>
    </source>
</evidence>
<keyword evidence="2 8" id="KW-0813">Transport</keyword>
<keyword evidence="3 8" id="KW-0479">Metal-binding</keyword>
<gene>
    <name evidence="10" type="ORF">A2074_07725</name>
</gene>
<dbReference type="PRINTS" id="PR00352">
    <property type="entry name" value="3FE4SFRDOXIN"/>
</dbReference>